<reference evidence="5" key="1">
    <citation type="submission" date="2018-12" db="EMBL/GenBank/DDBJ databases">
        <title>Tengunoibacter tsumagoiensis gen. nov., sp. nov., Dictyobacter kobayashii sp. nov., D. alpinus sp. nov., and D. joshuensis sp. nov. and description of Dictyobacteraceae fam. nov. within the order Ktedonobacterales isolated from Tengu-no-mugimeshi.</title>
        <authorList>
            <person name="Wang C.M."/>
            <person name="Zheng Y."/>
            <person name="Sakai Y."/>
            <person name="Toyoda A."/>
            <person name="Minakuchi Y."/>
            <person name="Abe K."/>
            <person name="Yokota A."/>
            <person name="Yabe S."/>
        </authorList>
    </citation>
    <scope>NUCLEOTIDE SEQUENCE [LARGE SCALE GENOMIC DNA]</scope>
    <source>
        <strain evidence="5">Uno16</strain>
    </source>
</reference>
<evidence type="ECO:0000313" key="5">
    <source>
        <dbReference type="Proteomes" id="UP000287171"/>
    </source>
</evidence>
<dbReference type="InterPro" id="IPR051923">
    <property type="entry name" value="Glycosyl_Hydrolase_39"/>
</dbReference>
<feature type="domain" description="Glycoside hydrolase family 42 N-terminal" evidence="3">
    <location>
        <begin position="46"/>
        <end position="85"/>
    </location>
</feature>
<proteinExistence type="predicted"/>
<dbReference type="SUPFAM" id="SSF51445">
    <property type="entry name" value="(Trans)glycosidases"/>
    <property type="match status" value="1"/>
</dbReference>
<dbReference type="Proteomes" id="UP000287171">
    <property type="component" value="Unassembled WGS sequence"/>
</dbReference>
<dbReference type="OrthoDB" id="138764at2"/>
<dbReference type="PANTHER" id="PTHR12631:SF10">
    <property type="entry name" value="BETA-XYLOSIDASE-LIKE PROTEIN-RELATED"/>
    <property type="match status" value="1"/>
</dbReference>
<dbReference type="GO" id="GO:0004565">
    <property type="term" value="F:beta-galactosidase activity"/>
    <property type="evidence" value="ECO:0007669"/>
    <property type="project" value="InterPro"/>
</dbReference>
<keyword evidence="1" id="KW-0378">Hydrolase</keyword>
<dbReference type="InterPro" id="IPR017853">
    <property type="entry name" value="GH"/>
</dbReference>
<dbReference type="AlphaFoldDB" id="A0A402BGI0"/>
<evidence type="ECO:0000313" key="4">
    <source>
        <dbReference type="EMBL" id="GCE30514.1"/>
    </source>
</evidence>
<sequence length="490" mass="56163">MKQTSAQFQEPSENMPITLPGSALGIVWSYTYGYEDVKAEIFMPQLRQIGAGMTRILFSWNQLEPEEKRFDWQSLDTFLQQLQAPEEALLTLNSASLWATRQATTLLPPSPAKDLQTYYRFVHTVVSHCRGRIRYWQNDNEPSSPLFWAGTVEEFIAQTEVFYRAVKDADPDAIVVLGGCDGLFDPDQPDADPWSKAGLDFFKRVLAEAADYFDVFDLHSYMDPYMLPAQIRYLRQQMRSYGYEKPIIIAEYNGPGFTSFPVNLQYMHMMGDWITGATSQDTGGQTQKMQEIQRTMHGLYAQIATLAPQTQMFLQDCSPALEQKRARINCRELVIRSILALSAGAQKTLYWNLWADTGERYEFMNLMFGKHKLMDYEDGELKKYYPAAQTFQRMAAALADVQQIQRLYIPEKPTIYLFTVQRPQRSPLFILWEKRDTFTGEDAPATSFTWTNQATPITATDILGETIALETFQGHTILPIKDTPVIIECQ</sequence>
<dbReference type="GO" id="GO:0009341">
    <property type="term" value="C:beta-galactosidase complex"/>
    <property type="evidence" value="ECO:0007669"/>
    <property type="project" value="InterPro"/>
</dbReference>
<gene>
    <name evidence="4" type="ORF">KDA_59980</name>
</gene>
<name>A0A402BGI0_9CHLR</name>
<dbReference type="EMBL" id="BIFT01000002">
    <property type="protein sequence ID" value="GCE30514.1"/>
    <property type="molecule type" value="Genomic_DNA"/>
</dbReference>
<evidence type="ECO:0000256" key="1">
    <source>
        <dbReference type="ARBA" id="ARBA00022801"/>
    </source>
</evidence>
<evidence type="ECO:0000259" key="3">
    <source>
        <dbReference type="Pfam" id="PF02449"/>
    </source>
</evidence>
<dbReference type="Pfam" id="PF02449">
    <property type="entry name" value="Glyco_hydro_42"/>
    <property type="match status" value="1"/>
</dbReference>
<protein>
    <recommendedName>
        <fullName evidence="3">Glycoside hydrolase family 42 N-terminal domain-containing protein</fullName>
    </recommendedName>
</protein>
<accession>A0A402BGI0</accession>
<comment type="caution">
    <text evidence="4">The sequence shown here is derived from an EMBL/GenBank/DDBJ whole genome shotgun (WGS) entry which is preliminary data.</text>
</comment>
<dbReference type="InterPro" id="IPR013529">
    <property type="entry name" value="Glyco_hydro_42_N"/>
</dbReference>
<dbReference type="PANTHER" id="PTHR12631">
    <property type="entry name" value="ALPHA-L-IDURONIDASE"/>
    <property type="match status" value="1"/>
</dbReference>
<keyword evidence="5" id="KW-1185">Reference proteome</keyword>
<evidence type="ECO:0000256" key="2">
    <source>
        <dbReference type="ARBA" id="ARBA00023295"/>
    </source>
</evidence>
<organism evidence="4 5">
    <name type="scientific">Dictyobacter alpinus</name>
    <dbReference type="NCBI Taxonomy" id="2014873"/>
    <lineage>
        <taxon>Bacteria</taxon>
        <taxon>Bacillati</taxon>
        <taxon>Chloroflexota</taxon>
        <taxon>Ktedonobacteria</taxon>
        <taxon>Ktedonobacterales</taxon>
        <taxon>Dictyobacteraceae</taxon>
        <taxon>Dictyobacter</taxon>
    </lineage>
</organism>
<dbReference type="Gene3D" id="3.20.20.80">
    <property type="entry name" value="Glycosidases"/>
    <property type="match status" value="1"/>
</dbReference>
<dbReference type="RefSeq" id="WP_126630593.1">
    <property type="nucleotide sequence ID" value="NZ_BIFT01000002.1"/>
</dbReference>
<keyword evidence="2" id="KW-0326">Glycosidase</keyword>
<dbReference type="GO" id="GO:0005975">
    <property type="term" value="P:carbohydrate metabolic process"/>
    <property type="evidence" value="ECO:0007669"/>
    <property type="project" value="InterPro"/>
</dbReference>